<dbReference type="RefSeq" id="XP_013762515.1">
    <property type="nucleotide sequence ID" value="XM_013907061.1"/>
</dbReference>
<evidence type="ECO:0000313" key="2">
    <source>
        <dbReference type="Proteomes" id="UP000054408"/>
    </source>
</evidence>
<dbReference type="AlphaFoldDB" id="A0A0L0DEB4"/>
<evidence type="ECO:0000313" key="1">
    <source>
        <dbReference type="EMBL" id="KNC50629.1"/>
    </source>
</evidence>
<organism evidence="1 2">
    <name type="scientific">Thecamonas trahens ATCC 50062</name>
    <dbReference type="NCBI Taxonomy" id="461836"/>
    <lineage>
        <taxon>Eukaryota</taxon>
        <taxon>Apusozoa</taxon>
        <taxon>Apusomonadida</taxon>
        <taxon>Apusomonadidae</taxon>
        <taxon>Thecamonas</taxon>
    </lineage>
</organism>
<sequence>MAAVGDHAWADDSLAARDELAVLVRRAGAKALADAVVALPHEALDVKRMQAHVLTRASGEGSASVELVDAHGDARKARVWVWSPERGALVCRNTGAAVAVLAEELLYLESGEEVTLLAVARALDNAEPIDDDCAATPATVRDPPDLEESMAMVSAPEVRTQLAGMMDAVAALMSDGAVIRVRGGELAAGAKVATLVTIHAAAFARAMPSLLPSLELALVSVTLGTIHDLVLGELQTLYAAEDTALNESLPMLADELTLVALDAPPALHGVKLGSAEALLAPAALAKPRTPIELARSCCRSMRRGGHGRYGASVG</sequence>
<reference evidence="1 2" key="1">
    <citation type="submission" date="2010-05" db="EMBL/GenBank/DDBJ databases">
        <title>The Genome Sequence of Thecamonas trahens ATCC 50062.</title>
        <authorList>
            <consortium name="The Broad Institute Genome Sequencing Platform"/>
            <person name="Russ C."/>
            <person name="Cuomo C."/>
            <person name="Shea T."/>
            <person name="Young S.K."/>
            <person name="Zeng Q."/>
            <person name="Koehrsen M."/>
            <person name="Haas B."/>
            <person name="Borodovsky M."/>
            <person name="Guigo R."/>
            <person name="Alvarado L."/>
            <person name="Berlin A."/>
            <person name="Bochicchio J."/>
            <person name="Borenstein D."/>
            <person name="Chapman S."/>
            <person name="Chen Z."/>
            <person name="Freedman E."/>
            <person name="Gellesch M."/>
            <person name="Goldberg J."/>
            <person name="Griggs A."/>
            <person name="Gujja S."/>
            <person name="Heilman E."/>
            <person name="Heiman D."/>
            <person name="Hepburn T."/>
            <person name="Howarth C."/>
            <person name="Jen D."/>
            <person name="Larson L."/>
            <person name="Mehta T."/>
            <person name="Park D."/>
            <person name="Pearson M."/>
            <person name="Roberts A."/>
            <person name="Saif S."/>
            <person name="Shenoy N."/>
            <person name="Sisk P."/>
            <person name="Stolte C."/>
            <person name="Sykes S."/>
            <person name="Thomson T."/>
            <person name="Walk T."/>
            <person name="White J."/>
            <person name="Yandava C."/>
            <person name="Burger G."/>
            <person name="Gray M.W."/>
            <person name="Holland P.W.H."/>
            <person name="King N."/>
            <person name="Lang F.B.F."/>
            <person name="Roger A.J."/>
            <person name="Ruiz-Trillo I."/>
            <person name="Lander E."/>
            <person name="Nusbaum C."/>
        </authorList>
    </citation>
    <scope>NUCLEOTIDE SEQUENCE [LARGE SCALE GENOMIC DNA]</scope>
    <source>
        <strain evidence="1 2">ATCC 50062</strain>
    </source>
</reference>
<protein>
    <submittedName>
        <fullName evidence="1">Uncharacterized protein</fullName>
    </submittedName>
</protein>
<dbReference type="Proteomes" id="UP000054408">
    <property type="component" value="Unassembled WGS sequence"/>
</dbReference>
<gene>
    <name evidence="1" type="ORF">AMSG_00791</name>
</gene>
<dbReference type="GeneID" id="25560576"/>
<dbReference type="EMBL" id="GL349435">
    <property type="protein sequence ID" value="KNC50629.1"/>
    <property type="molecule type" value="Genomic_DNA"/>
</dbReference>
<accession>A0A0L0DEB4</accession>
<name>A0A0L0DEB4_THETB</name>
<proteinExistence type="predicted"/>
<keyword evidence="2" id="KW-1185">Reference proteome</keyword>